<protein>
    <submittedName>
        <fullName evidence="2">Uncharacterized protein</fullName>
    </submittedName>
</protein>
<organism evidence="2 3">
    <name type="scientific">Halocalculus aciditolerans</name>
    <dbReference type="NCBI Taxonomy" id="1383812"/>
    <lineage>
        <taxon>Archaea</taxon>
        <taxon>Methanobacteriati</taxon>
        <taxon>Methanobacteriota</taxon>
        <taxon>Stenosarchaea group</taxon>
        <taxon>Halobacteria</taxon>
        <taxon>Halobacteriales</taxon>
        <taxon>Halobacteriaceae</taxon>
        <taxon>Halocalculus</taxon>
    </lineage>
</organism>
<name>A0A830FJG6_9EURY</name>
<evidence type="ECO:0000313" key="2">
    <source>
        <dbReference type="EMBL" id="GGL58673.1"/>
    </source>
</evidence>
<evidence type="ECO:0000256" key="1">
    <source>
        <dbReference type="SAM" id="MobiDB-lite"/>
    </source>
</evidence>
<dbReference type="AlphaFoldDB" id="A0A830FJG6"/>
<comment type="caution">
    <text evidence="2">The sequence shown here is derived from an EMBL/GenBank/DDBJ whole genome shotgun (WGS) entry which is preliminary data.</text>
</comment>
<keyword evidence="3" id="KW-1185">Reference proteome</keyword>
<gene>
    <name evidence="2" type="ORF">GCM10009039_16160</name>
</gene>
<evidence type="ECO:0000313" key="3">
    <source>
        <dbReference type="Proteomes" id="UP000607197"/>
    </source>
</evidence>
<reference evidence="2" key="2">
    <citation type="submission" date="2020-09" db="EMBL/GenBank/DDBJ databases">
        <authorList>
            <person name="Sun Q."/>
            <person name="Ohkuma M."/>
        </authorList>
    </citation>
    <scope>NUCLEOTIDE SEQUENCE</scope>
    <source>
        <strain evidence="2">JCM 19596</strain>
    </source>
</reference>
<dbReference type="Proteomes" id="UP000607197">
    <property type="component" value="Unassembled WGS sequence"/>
</dbReference>
<proteinExistence type="predicted"/>
<sequence length="41" mass="4282">MSNQSGGAGERDDAHLADVEDGAGCTEIWETLSADRDDAES</sequence>
<dbReference type="EMBL" id="BMPG01000002">
    <property type="protein sequence ID" value="GGL58673.1"/>
    <property type="molecule type" value="Genomic_DNA"/>
</dbReference>
<reference evidence="2" key="1">
    <citation type="journal article" date="2014" name="Int. J. Syst. Evol. Microbiol.">
        <title>Complete genome sequence of Corynebacterium casei LMG S-19264T (=DSM 44701T), isolated from a smear-ripened cheese.</title>
        <authorList>
            <consortium name="US DOE Joint Genome Institute (JGI-PGF)"/>
            <person name="Walter F."/>
            <person name="Albersmeier A."/>
            <person name="Kalinowski J."/>
            <person name="Ruckert C."/>
        </authorList>
    </citation>
    <scope>NUCLEOTIDE SEQUENCE</scope>
    <source>
        <strain evidence="2">JCM 19596</strain>
    </source>
</reference>
<feature type="compositionally biased region" description="Basic and acidic residues" evidence="1">
    <location>
        <begin position="9"/>
        <end position="18"/>
    </location>
</feature>
<accession>A0A830FJG6</accession>
<dbReference type="RefSeq" id="WP_268239802.1">
    <property type="nucleotide sequence ID" value="NZ_BMPG01000002.1"/>
</dbReference>
<feature type="region of interest" description="Disordered" evidence="1">
    <location>
        <begin position="1"/>
        <end position="22"/>
    </location>
</feature>